<protein>
    <recommendedName>
        <fullName evidence="3">DUF2490 domain-containing protein</fullName>
    </recommendedName>
</protein>
<gene>
    <name evidence="1" type="ORF">PY091_00750</name>
</gene>
<evidence type="ECO:0000313" key="1">
    <source>
        <dbReference type="EMBL" id="MDF0705721.1"/>
    </source>
</evidence>
<comment type="caution">
    <text evidence="1">The sequence shown here is derived from an EMBL/GenBank/DDBJ whole genome shotgun (WGS) entry which is preliminary data.</text>
</comment>
<accession>A0ABT5XIN0</accession>
<proteinExistence type="predicted"/>
<dbReference type="Proteomes" id="UP001217083">
    <property type="component" value="Unassembled WGS sequence"/>
</dbReference>
<evidence type="ECO:0008006" key="3">
    <source>
        <dbReference type="Google" id="ProtNLM"/>
    </source>
</evidence>
<evidence type="ECO:0000313" key="2">
    <source>
        <dbReference type="Proteomes" id="UP001217083"/>
    </source>
</evidence>
<keyword evidence="2" id="KW-1185">Reference proteome</keyword>
<organism evidence="1 2">
    <name type="scientific">Flagellimonas okinawensis</name>
    <dbReference type="NCBI Taxonomy" id="3031324"/>
    <lineage>
        <taxon>Bacteria</taxon>
        <taxon>Pseudomonadati</taxon>
        <taxon>Bacteroidota</taxon>
        <taxon>Flavobacteriia</taxon>
        <taxon>Flavobacteriales</taxon>
        <taxon>Flavobacteriaceae</taxon>
        <taxon>Flagellimonas</taxon>
    </lineage>
</organism>
<dbReference type="EMBL" id="JARFVA010000001">
    <property type="protein sequence ID" value="MDF0705721.1"/>
    <property type="molecule type" value="Genomic_DNA"/>
</dbReference>
<sequence length="277" mass="32028">MKKLVICLFAIVTQTIFGQDKVFLKDQIIKVDKKNDRTLTIEWDDYFYTVYEEEKTFLSEIKSVKHDGNKLKLYGYIPKKSQINDDYPKNYKNTYEDLEENDLYEVILELRRDRNFVLKEKIGFSFKNFLKSASLLTIPYKIRPGNDDLKRITTSGLKNLAVNFDLIRGRREIYYQSGKKLLMRASIGVIISPTVEEFSDSQRNGFPSDATGEQNELFLSTGLSFNLSFNDIAFSFIPIGHDHATSTIGKSWKYNGRRWWGFGIGLSPKFLGPANSK</sequence>
<reference evidence="1 2" key="1">
    <citation type="submission" date="2023-03" db="EMBL/GenBank/DDBJ databases">
        <title>Muricauda XX sp. nov. and Muricauda XXX sp. nov., two novel species isolated from Okinawa Trough.</title>
        <authorList>
            <person name="Cao W."/>
            <person name="Deng X."/>
        </authorList>
    </citation>
    <scope>NUCLEOTIDE SEQUENCE [LARGE SCALE GENOMIC DNA]</scope>
    <source>
        <strain evidence="1 2">81s02</strain>
    </source>
</reference>
<name>A0ABT5XIN0_9FLAO</name>
<dbReference type="RefSeq" id="WP_275647838.1">
    <property type="nucleotide sequence ID" value="NZ_JARFVA010000001.1"/>
</dbReference>